<name>A0A5D0QWZ1_9FLAO</name>
<feature type="transmembrane region" description="Helical" evidence="1">
    <location>
        <begin position="7"/>
        <end position="27"/>
    </location>
</feature>
<dbReference type="Pfam" id="PF02470">
    <property type="entry name" value="MlaD"/>
    <property type="match status" value="1"/>
</dbReference>
<comment type="caution">
    <text evidence="3">The sequence shown here is derived from an EMBL/GenBank/DDBJ whole genome shotgun (WGS) entry which is preliminary data.</text>
</comment>
<dbReference type="InterPro" id="IPR052336">
    <property type="entry name" value="MlaD_Phospholipid_Transporter"/>
</dbReference>
<sequence length="315" mass="34439">MKLSKEVKTAILVISGIVFLIFGINFLQGKNLLDGANTYYTEFDYNALATSSPVTIKGNPIGQIKEIKYIPETAKTRVTFTVDNDLEFSKNSKIRLYSSGLLGDNAIAIVDLNDGQIAEDGTMFESEVEMGLVQQLTGNFSDISTDLGTTLKSADTLLIGVNDILRDDSEKGLRNAIAELNETIKSFNMLSNSVTALVVKNDANLSAVIKNFDSISGNLATFTDGLKEVDLSTTLANLDNTLSNVNALLSDVEKGEGTMGKLLKDDKLYNNLEIASLQLRELLQDVKLNPKRYINVSVFGGKNKDDYEKPESPRE</sequence>
<reference evidence="3 4" key="1">
    <citation type="submission" date="2019-08" db="EMBL/GenBank/DDBJ databases">
        <title>Genomes of Antarctic Bizionia species.</title>
        <authorList>
            <person name="Bowman J.P."/>
        </authorList>
    </citation>
    <scope>NUCLEOTIDE SEQUENCE [LARGE SCALE GENOMIC DNA]</scope>
    <source>
        <strain evidence="3 4">APA-1</strain>
    </source>
</reference>
<dbReference type="AlphaFoldDB" id="A0A5D0QWZ1"/>
<dbReference type="PANTHER" id="PTHR33371:SF4">
    <property type="entry name" value="INTERMEMBRANE PHOSPHOLIPID TRANSPORT SYSTEM BINDING PROTEIN MLAD"/>
    <property type="match status" value="1"/>
</dbReference>
<dbReference type="Proteomes" id="UP000324358">
    <property type="component" value="Unassembled WGS sequence"/>
</dbReference>
<dbReference type="RefSeq" id="WP_066254700.1">
    <property type="nucleotide sequence ID" value="NZ_VSKL01000002.1"/>
</dbReference>
<keyword evidence="1" id="KW-0812">Transmembrane</keyword>
<evidence type="ECO:0000313" key="3">
    <source>
        <dbReference type="EMBL" id="TYB73710.1"/>
    </source>
</evidence>
<feature type="domain" description="Mce/MlaD" evidence="2">
    <location>
        <begin position="37"/>
        <end position="110"/>
    </location>
</feature>
<proteinExistence type="predicted"/>
<keyword evidence="1" id="KW-1133">Transmembrane helix</keyword>
<gene>
    <name evidence="3" type="ORF">ES675_08650</name>
</gene>
<dbReference type="EMBL" id="VSKL01000002">
    <property type="protein sequence ID" value="TYB73710.1"/>
    <property type="molecule type" value="Genomic_DNA"/>
</dbReference>
<dbReference type="OrthoDB" id="9769132at2"/>
<evidence type="ECO:0000256" key="1">
    <source>
        <dbReference type="SAM" id="Phobius"/>
    </source>
</evidence>
<keyword evidence="4" id="KW-1185">Reference proteome</keyword>
<dbReference type="PANTHER" id="PTHR33371">
    <property type="entry name" value="INTERMEMBRANE PHOSPHOLIPID TRANSPORT SYSTEM BINDING PROTEIN MLAD-RELATED"/>
    <property type="match status" value="1"/>
</dbReference>
<evidence type="ECO:0000259" key="2">
    <source>
        <dbReference type="Pfam" id="PF02470"/>
    </source>
</evidence>
<keyword evidence="1" id="KW-0472">Membrane</keyword>
<evidence type="ECO:0000313" key="4">
    <source>
        <dbReference type="Proteomes" id="UP000324358"/>
    </source>
</evidence>
<protein>
    <submittedName>
        <fullName evidence="3">MCE family protein</fullName>
    </submittedName>
</protein>
<accession>A0A5D0QWZ1</accession>
<dbReference type="InterPro" id="IPR003399">
    <property type="entry name" value="Mce/MlaD"/>
</dbReference>
<organism evidence="3 4">
    <name type="scientific">Bizionia algoritergicola</name>
    <dbReference type="NCBI Taxonomy" id="291187"/>
    <lineage>
        <taxon>Bacteria</taxon>
        <taxon>Pseudomonadati</taxon>
        <taxon>Bacteroidota</taxon>
        <taxon>Flavobacteriia</taxon>
        <taxon>Flavobacteriales</taxon>
        <taxon>Flavobacteriaceae</taxon>
        <taxon>Bizionia</taxon>
    </lineage>
</organism>